<feature type="compositionally biased region" description="Acidic residues" evidence="1">
    <location>
        <begin position="237"/>
        <end position="251"/>
    </location>
</feature>
<feature type="compositionally biased region" description="Basic and acidic residues" evidence="1">
    <location>
        <begin position="616"/>
        <end position="628"/>
    </location>
</feature>
<keyword evidence="2" id="KW-0472">Membrane</keyword>
<feature type="region of interest" description="Disordered" evidence="1">
    <location>
        <begin position="180"/>
        <end position="349"/>
    </location>
</feature>
<feature type="region of interest" description="Disordered" evidence="1">
    <location>
        <begin position="597"/>
        <end position="669"/>
    </location>
</feature>
<proteinExistence type="predicted"/>
<keyword evidence="4" id="KW-1185">Reference proteome</keyword>
<dbReference type="EMBL" id="CAMGYJ010000003">
    <property type="protein sequence ID" value="CAI0395227.1"/>
    <property type="molecule type" value="Genomic_DNA"/>
</dbReference>
<dbReference type="PANTHER" id="PTHR33870">
    <property type="entry name" value="CARDIOMYOPATHY-ASSOCIATED PROTEIN"/>
    <property type="match status" value="1"/>
</dbReference>
<name>A0AAV0IE43_9ROSI</name>
<feature type="transmembrane region" description="Helical" evidence="2">
    <location>
        <begin position="51"/>
        <end position="74"/>
    </location>
</feature>
<keyword evidence="2" id="KW-1133">Transmembrane helix</keyword>
<feature type="region of interest" description="Disordered" evidence="1">
    <location>
        <begin position="1221"/>
        <end position="1245"/>
    </location>
</feature>
<feature type="region of interest" description="Disordered" evidence="1">
    <location>
        <begin position="1635"/>
        <end position="1667"/>
    </location>
</feature>
<dbReference type="PANTHER" id="PTHR33870:SF4">
    <property type="entry name" value="CARDIOMYOPATHY-ASSOCIATED PROTEIN"/>
    <property type="match status" value="1"/>
</dbReference>
<evidence type="ECO:0000313" key="3">
    <source>
        <dbReference type="EMBL" id="CAI0395227.1"/>
    </source>
</evidence>
<feature type="compositionally biased region" description="Low complexity" evidence="1">
    <location>
        <begin position="652"/>
        <end position="661"/>
    </location>
</feature>
<feature type="region of interest" description="Disordered" evidence="1">
    <location>
        <begin position="1018"/>
        <end position="1038"/>
    </location>
</feature>
<organism evidence="3 4">
    <name type="scientific">Linum tenue</name>
    <dbReference type="NCBI Taxonomy" id="586396"/>
    <lineage>
        <taxon>Eukaryota</taxon>
        <taxon>Viridiplantae</taxon>
        <taxon>Streptophyta</taxon>
        <taxon>Embryophyta</taxon>
        <taxon>Tracheophyta</taxon>
        <taxon>Spermatophyta</taxon>
        <taxon>Magnoliopsida</taxon>
        <taxon>eudicotyledons</taxon>
        <taxon>Gunneridae</taxon>
        <taxon>Pentapetalae</taxon>
        <taxon>rosids</taxon>
        <taxon>fabids</taxon>
        <taxon>Malpighiales</taxon>
        <taxon>Linaceae</taxon>
        <taxon>Linum</taxon>
    </lineage>
</organism>
<accession>A0AAV0IE43</accession>
<comment type="caution">
    <text evidence="3">The sequence shown here is derived from an EMBL/GenBank/DDBJ whole genome shotgun (WGS) entry which is preliminary data.</text>
</comment>
<gene>
    <name evidence="3" type="ORF">LITE_LOCUS8632</name>
</gene>
<feature type="compositionally biased region" description="Low complexity" evidence="1">
    <location>
        <begin position="252"/>
        <end position="263"/>
    </location>
</feature>
<reference evidence="3" key="1">
    <citation type="submission" date="2022-08" db="EMBL/GenBank/DDBJ databases">
        <authorList>
            <person name="Gutierrez-Valencia J."/>
        </authorList>
    </citation>
    <scope>NUCLEOTIDE SEQUENCE</scope>
</reference>
<protein>
    <submittedName>
        <fullName evidence="3">Uncharacterized protein</fullName>
    </submittedName>
</protein>
<evidence type="ECO:0000256" key="2">
    <source>
        <dbReference type="SAM" id="Phobius"/>
    </source>
</evidence>
<sequence>MVVDTMRIAVDGKRYSLLTIKVCSRWIRRHPVLVSSLCVLVFLYRSFPFCFSVLVSASPVLFCTAILLGTLLSFGEPHIPEIDLHNPELVATTSTSHQDDSLFEKHGLTSSSEDHVTVVQRADNEVGSVVEMKGSVIEEEDGRSKSCSPVVVVEEKSREIQFAEQVEKVFSELEMKLRKKEENGGGVGENHQYARVGDLGDKDDNGKLGNGENDDGGVTMSAGEFLASQSGNRSMEEKEEEECEECSEDSGSDGAESSSPDASIADIMPMLDELHPLLDEEAPQQGLISRYGSASEGSQRNRDSSSVDSEEDSGNHVDEEEEEEEGVESEGAQTGKEDESKSAIVWTEDDTKNLMDLGTSELERNQRLESLIARRRARRNSRAVIEKEKNLIDFDGGGDLHFNVPPISTSRRNPFDLPYDSYDDAPGSAPSIMLKRRNPFDLPYDSGEEKPDLKGESSDLEFAGFQHREQQPGPVFRRHDSFNVGPSYLGGFVLPPPNKQERLDVLWKPYFLPERFVHNHEGTTTSSSNFPGGFQRQLSEISESKMSSIPDTESVISVLEEEEDKKKLISEKDVHHEMESEELIANNVDTSSVLVEHGSLSSSSVDGIGDNDAEPDERRRDVHHHHEADIEEMNTSEILLRMVEPDGDEEYSSPSSLSSSSEPGDDKITDGQKVLLTNHEMKVEVPTTQTLLHVNSHPENDGPRVSTDTLDRHSIGSTVDESKHEEPVFDSSPPELDKFLSFSSISSDIQAEIAEMAEKAYLSKKGLLQLDQDDRLDLSSSHPSTTAEQDKEVKVVTLRSSNHEVQWSEKSMVGPSYGNHELLEPSVRNIKSVPKDSELTLERSSPTEAFWSPESAGSFNFEEDEMKEIDEGLLSELDTVGDFRVKEVDGEQQIMLQNGGVSTSEPLVKQTSSNLQDAGTEHTLENTKQLPETVDEDIHTRELPVLEVRSTEDIDMAFKQLHEGAEVEEVILPSTIKLQQSLEDKDTFGSPDVQPSTPLQVIEARFVDDIHVALTQQAPKGSDKNLPERSDSLQVTTEGTSMTELPVLEVRTAEDIDLAFKQLHEGAEVEEVILPSTIKQQQSLEEENEFGSPNAQPSTPMQVVEAKIVQDIDFAVMQRASKGSSHKDLPEPSNSASRQLSEDDLSISNKELPVLEVKTAEDIDLAFKQLHEGAEIEEVILPSAIKQQSLEDEFGSPNVQPSTPLQVVDAKFLEDIHAAVGQQASKSRDKCTPQPSESTAIQPSEKEIFSTELPVLEVRTAEDIDLAFKQLHEGAEVEDVILPSTIEQQSADDEFRSPSEQPSTPLQVVEARFLEDIRAAVMQQGSKGSDRDFPESSITGFQVTTEKEEIHDKELPVLEVRTAQDIDLAFKQLHEGAKLEEVILPSSIEQQAAAEDEFRSPSEQPSTPLVAVEARFIEDIHTAIMHQVSKGSEGELPEPSDFVGTQVKAKEVTDKELPVLEVRTAEDIEVAFKQLHEGAELEEVILPSTIKQQSLEDEFRSPDEQPSTPLQVVEAKHIDEIHAAVQGLASKSSVPSLPAPSDSAESQPTEEHISGKVLPLLEVKTAEDIDLAFKQLREGAEVEEVILPSTIKQQSEEYKLGSPNEPPSTPLPVVEARFVEDIDAAVMHQYSKGSAMELPEVSDSALGPAESTQADHSHPNDSRNPEGEQVLPVLEVRTAEDIDLAFKQLHEGAEVNEVIVPSHIKQRSLEEDEFRSPNEQPSTPLQVVDARFVEDIHTAVMQHASKDNDNEVQKTF</sequence>
<feature type="region of interest" description="Disordered" evidence="1">
    <location>
        <begin position="1529"/>
        <end position="1553"/>
    </location>
</feature>
<feature type="region of interest" description="Disordered" evidence="1">
    <location>
        <begin position="1119"/>
        <end position="1144"/>
    </location>
</feature>
<keyword evidence="2" id="KW-0812">Transmembrane</keyword>
<feature type="compositionally biased region" description="Polar residues" evidence="1">
    <location>
        <begin position="1233"/>
        <end position="1242"/>
    </location>
</feature>
<dbReference type="Proteomes" id="UP001154282">
    <property type="component" value="Unassembled WGS sequence"/>
</dbReference>
<feature type="compositionally biased region" description="Basic and acidic residues" evidence="1">
    <location>
        <begin position="1021"/>
        <end position="1031"/>
    </location>
</feature>
<feature type="compositionally biased region" description="Acidic residues" evidence="1">
    <location>
        <begin position="308"/>
        <end position="328"/>
    </location>
</feature>
<feature type="compositionally biased region" description="Basic and acidic residues" evidence="1">
    <location>
        <begin position="1653"/>
        <end position="1666"/>
    </location>
</feature>
<evidence type="ECO:0000313" key="4">
    <source>
        <dbReference type="Proteomes" id="UP001154282"/>
    </source>
</evidence>
<evidence type="ECO:0000256" key="1">
    <source>
        <dbReference type="SAM" id="MobiDB-lite"/>
    </source>
</evidence>